<keyword evidence="2" id="KW-1185">Reference proteome</keyword>
<gene>
    <name evidence="1" type="ORF">OMAG_001458</name>
</gene>
<evidence type="ECO:0000313" key="2">
    <source>
        <dbReference type="Proteomes" id="UP000033428"/>
    </source>
</evidence>
<name>A0A0F0CT25_9BACT</name>
<feature type="non-terminal residue" evidence="1">
    <location>
        <position position="42"/>
    </location>
</feature>
<proteinExistence type="predicted"/>
<accession>A0A0F0CT25</accession>
<comment type="caution">
    <text evidence="1">The sequence shown here is derived from an EMBL/GenBank/DDBJ whole genome shotgun (WGS) entry which is preliminary data.</text>
</comment>
<protein>
    <submittedName>
        <fullName evidence="1">Uncharacterized protein</fullName>
    </submittedName>
</protein>
<evidence type="ECO:0000313" key="1">
    <source>
        <dbReference type="EMBL" id="KJJ84671.1"/>
    </source>
</evidence>
<dbReference type="EMBL" id="JYNY01000299">
    <property type="protein sequence ID" value="KJJ84671.1"/>
    <property type="molecule type" value="Genomic_DNA"/>
</dbReference>
<sequence length="42" mass="4983">MYRLKFILLSFSKKIYIFQIDGGGQGEFHFSKGEIMPQFSHR</sequence>
<reference evidence="1 2" key="1">
    <citation type="submission" date="2015-02" db="EMBL/GenBank/DDBJ databases">
        <title>Single-cell genomics of uncultivated deep-branching MTB reveals a conserved set of magnetosome genes.</title>
        <authorList>
            <person name="Kolinko S."/>
            <person name="Richter M."/>
            <person name="Glockner F.O."/>
            <person name="Brachmann A."/>
            <person name="Schuler D."/>
        </authorList>
    </citation>
    <scope>NUCLEOTIDE SEQUENCE [LARGE SCALE GENOMIC DNA]</scope>
    <source>
        <strain evidence="1">SKK-01</strain>
    </source>
</reference>
<dbReference type="Proteomes" id="UP000033428">
    <property type="component" value="Unassembled WGS sequence"/>
</dbReference>
<dbReference type="AlphaFoldDB" id="A0A0F0CT25"/>
<organism evidence="1 2">
    <name type="scientific">Candidatus Omnitrophus magneticus</name>
    <dbReference type="NCBI Taxonomy" id="1609969"/>
    <lineage>
        <taxon>Bacteria</taxon>
        <taxon>Pseudomonadati</taxon>
        <taxon>Candidatus Omnitrophota</taxon>
        <taxon>Candidatus Omnitrophus</taxon>
    </lineage>
</organism>